<feature type="compositionally biased region" description="Low complexity" evidence="1">
    <location>
        <begin position="1180"/>
        <end position="1195"/>
    </location>
</feature>
<feature type="compositionally biased region" description="Low complexity" evidence="1">
    <location>
        <begin position="1151"/>
        <end position="1166"/>
    </location>
</feature>
<feature type="region of interest" description="Disordered" evidence="1">
    <location>
        <begin position="192"/>
        <end position="218"/>
    </location>
</feature>
<feature type="compositionally biased region" description="Acidic residues" evidence="1">
    <location>
        <begin position="1086"/>
        <end position="1105"/>
    </location>
</feature>
<feature type="compositionally biased region" description="Basic and acidic residues" evidence="1">
    <location>
        <begin position="1141"/>
        <end position="1150"/>
    </location>
</feature>
<sequence length="1552" mass="165144">MPSSGADDAAQAAGPAAVPLALGAPKERLRALPGVHQSLIPYARLLAHEAAAFHEHLHPRASSSAASSSLGSDDSLASSADSNAWTTQQLGAFWPSLRRHSKARPDLIALETGRSVKHVAALLIALERQRTLSATLGPSHFRSERMFPSARQMSERWVALEEKMSGRLEERHDQLSRVLAGEMAHLPHDALAAPEPEGAGESAAGPPGQPPLSPRSRALSTLQRPVAWAVQTVTVLLYLRHAPLASQRGQLAGRAVNVYAQHAVEELLLSTSIAPDSYVDFATTHPVPSFRVRREPFDEVSTRSKSRMRSLLDAFWTEALASGCVAWVSKEESKKRASRAAESVWELEMAQLEADLSLPLPDSQGGHFVWTEELLSELETASFAADARPSAVASSSAVPMGPALSVDEDELLAAARRGQAALAHARDAATLRVLASLSQAELAFAQGVPPPAPAPRRAIVVAERQEARERRRQGLEPVWFHGIDISDVPLRDRQRVRYRILSRIQRYGLAKTQTMDWRMRDKKVRPTLEERRKARRRRRREEDKKLYYPLPPLAPHVAPEVYKGIDISEVPLRQRKHVKQRICMRVQRSGLERAQELGWQIHNRTDEDGRYMFKGIEIVLENNTPAERRRVSDRIARRIRLFGLEAAKLMGIESVSKNPAVKARYDAVVEAARLGRLDTIEPLQAAEESDSEVDTNAVDELLQAANEAPASAESSSAAAPVRAPRVAAGPARSVPAAAPPAQPLEQQAGATRRWKAIGVDALQTGGVLGRLKQLDLELLSVSRIAHLHSLQTAVPAPPQVSATVGTAEAPARLNALLLLDLHSHVSDFVRAVLGRVIHEGEKRSGLISGADINDALLAHTPILPTSLPHYGTLNVHPEERLARAARENMVADPPVDWLGALFPDDEVRALSAGVDIDGAAARAPPGDEQVFTARHVFSRAHVPTEPERERLAARMREELREAKSGEKRKRPQALDVVSDESSLYEDDIEEAEATAAKIRRLQRSNVGINMHDEVVGIAPPLVGRNAVPERYRPPFLVKPRGERRDQVHQARWKQIAEEDRRRDKEAEEADWRRWWGRDIRVRLQGEDGEEDGGWVEVSEEEPASSEEERSQLKRALKGKTKMRNSDEEETSSSEEESSEAEGSRDDKMDIDALSESSDAASGSSSESESDDEVSLDSRSDNSQSSSAGSGDSGSSSDDDSAPSVMQQSVAAGSARACSRSSSGSSSSSPNSSSSSDASSRSAPRQESSAAPKASPTPGRAAAGASSSSSSSSSSGVSPSRASAGQAPKLSTSTSSSSSSSGSGSSSSDSDSDSSSQAHAPAATTQPARRRSPSAISIRSSSTSSPFYPATSVSHAHASRPAGAPLVAHDHDVVMRGRGSDSDSSISISNASGSGSSSGSQSDRSPGDKSSSKKNASASDGSSSSSSGSSSSSSGSSSASQSSSARQSPRVVLARQQRAATSSTSSGSSSSGSSRSSSGSSDSSDSSASTATRGRAAVQPAAEAGSSSDSSSDSDTSSSLSDAAPAAPLSRLGPAPPSDSDSDTSDTSSDDSS</sequence>
<proteinExistence type="predicted"/>
<feature type="compositionally biased region" description="Low complexity" evidence="1">
    <location>
        <begin position="1412"/>
        <end position="1443"/>
    </location>
</feature>
<feature type="compositionally biased region" description="Low complexity" evidence="1">
    <location>
        <begin position="1208"/>
        <end position="1242"/>
    </location>
</feature>
<dbReference type="Proteomes" id="UP000245946">
    <property type="component" value="Unassembled WGS sequence"/>
</dbReference>
<feature type="compositionally biased region" description="Low complexity" evidence="1">
    <location>
        <begin position="1253"/>
        <end position="1351"/>
    </location>
</feature>
<evidence type="ECO:0000313" key="3">
    <source>
        <dbReference type="Proteomes" id="UP000245946"/>
    </source>
</evidence>
<name>A0A316ZHM1_9BASI</name>
<reference evidence="2 3" key="1">
    <citation type="journal article" date="2018" name="Mol. Biol. Evol.">
        <title>Broad Genomic Sampling Reveals a Smut Pathogenic Ancestry of the Fungal Clade Ustilaginomycotina.</title>
        <authorList>
            <person name="Kijpornyongpan T."/>
            <person name="Mondo S.J."/>
            <person name="Barry K."/>
            <person name="Sandor L."/>
            <person name="Lee J."/>
            <person name="Lipzen A."/>
            <person name="Pangilinan J."/>
            <person name="LaButti K."/>
            <person name="Hainaut M."/>
            <person name="Henrissat B."/>
            <person name="Grigoriev I.V."/>
            <person name="Spatafora J.W."/>
            <person name="Aime M.C."/>
        </authorList>
    </citation>
    <scope>NUCLEOTIDE SEQUENCE [LARGE SCALE GENOMIC DNA]</scope>
    <source>
        <strain evidence="2 3">MCA 4186</strain>
    </source>
</reference>
<feature type="compositionally biased region" description="Acidic residues" evidence="1">
    <location>
        <begin position="1539"/>
        <end position="1552"/>
    </location>
</feature>
<feature type="region of interest" description="Disordered" evidence="1">
    <location>
        <begin position="960"/>
        <end position="981"/>
    </location>
</feature>
<evidence type="ECO:0000256" key="1">
    <source>
        <dbReference type="SAM" id="MobiDB-lite"/>
    </source>
</evidence>
<dbReference type="RefSeq" id="XP_025600064.1">
    <property type="nucleotide sequence ID" value="XM_025741135.1"/>
</dbReference>
<feature type="region of interest" description="Disordered" evidence="1">
    <location>
        <begin position="1086"/>
        <end position="1552"/>
    </location>
</feature>
<feature type="compositionally biased region" description="Low complexity" evidence="1">
    <location>
        <begin position="1381"/>
        <end position="1403"/>
    </location>
</feature>
<feature type="compositionally biased region" description="Low complexity" evidence="1">
    <location>
        <begin position="1505"/>
        <end position="1529"/>
    </location>
</feature>
<feature type="compositionally biased region" description="Basic and acidic residues" evidence="1">
    <location>
        <begin position="1367"/>
        <end position="1380"/>
    </location>
</feature>
<dbReference type="STRING" id="58919.A0A316ZHM1"/>
<accession>A0A316ZHM1</accession>
<feature type="compositionally biased region" description="Basic residues" evidence="1">
    <location>
        <begin position="1112"/>
        <end position="1122"/>
    </location>
</feature>
<feature type="compositionally biased region" description="Acidic residues" evidence="1">
    <location>
        <begin position="1126"/>
        <end position="1139"/>
    </location>
</feature>
<keyword evidence="3" id="KW-1185">Reference proteome</keyword>
<protein>
    <submittedName>
        <fullName evidence="2">Uncharacterized protein</fullName>
    </submittedName>
</protein>
<gene>
    <name evidence="2" type="ORF">FA09DRAFT_324790</name>
</gene>
<organism evidence="2 3">
    <name type="scientific">Tilletiopsis washingtonensis</name>
    <dbReference type="NCBI Taxonomy" id="58919"/>
    <lineage>
        <taxon>Eukaryota</taxon>
        <taxon>Fungi</taxon>
        <taxon>Dikarya</taxon>
        <taxon>Basidiomycota</taxon>
        <taxon>Ustilaginomycotina</taxon>
        <taxon>Exobasidiomycetes</taxon>
        <taxon>Entylomatales</taxon>
        <taxon>Entylomatales incertae sedis</taxon>
        <taxon>Tilletiopsis</taxon>
    </lineage>
</organism>
<dbReference type="EMBL" id="KZ819287">
    <property type="protein sequence ID" value="PWN99785.1"/>
    <property type="molecule type" value="Genomic_DNA"/>
</dbReference>
<evidence type="ECO:0000313" key="2">
    <source>
        <dbReference type="EMBL" id="PWN99785.1"/>
    </source>
</evidence>
<feature type="compositionally biased region" description="Low complexity" evidence="1">
    <location>
        <begin position="192"/>
        <end position="206"/>
    </location>
</feature>
<feature type="compositionally biased region" description="Low complexity" evidence="1">
    <location>
        <begin position="1457"/>
        <end position="1496"/>
    </location>
</feature>
<dbReference type="OrthoDB" id="2240312at2759"/>
<dbReference type="GeneID" id="37268679"/>